<gene>
    <name evidence="1" type="ORF">BOX15_Mlig019051g1</name>
</gene>
<accession>A0A267DY96</accession>
<keyword evidence="2" id="KW-1185">Reference proteome</keyword>
<evidence type="ECO:0000313" key="2">
    <source>
        <dbReference type="Proteomes" id="UP000215902"/>
    </source>
</evidence>
<dbReference type="STRING" id="282301.A0A267DY96"/>
<organism evidence="1 2">
    <name type="scientific">Macrostomum lignano</name>
    <dbReference type="NCBI Taxonomy" id="282301"/>
    <lineage>
        <taxon>Eukaryota</taxon>
        <taxon>Metazoa</taxon>
        <taxon>Spiralia</taxon>
        <taxon>Lophotrochozoa</taxon>
        <taxon>Platyhelminthes</taxon>
        <taxon>Rhabditophora</taxon>
        <taxon>Macrostomorpha</taxon>
        <taxon>Macrostomida</taxon>
        <taxon>Macrostomidae</taxon>
        <taxon>Macrostomum</taxon>
    </lineage>
</organism>
<sequence>MSAVVTLLVGLQKAIIQGLSVAALSVTQVLLPVAIISSVVVVRHVSPPESLAPCQYRGVNMPSEGTLSFMQSFGCNLDNQCLPPNYTETPNEAIARGRFKRLDKALTPILINDTKMASLKKLPEVTKAIIKLGNSAAANNLSSLLHSLSMTIGSLFYNETLVIEFLSEETRLLTPEAATALMKGRLNLTSLISAFGGKSITDIACDPSLLVQYISINYEGDKNSTVAAQISNALCSVNSFRASNFSDFLFSQFNIGKALGLFKQVAEFTYNYNVSLAIGDLQTLLRLLPQFEILRGLDRVAVSNWAVALVQQLQKLLSAPGLLSNAAYLTQTAEQVVQLISALVSNDPASKAQFDMALKFMGSGQRILGTLVQLQSLMLNSTLDKMLPPEIVKQLLSRGVSMSDLQATPVTLGGLLQLLQMDQTLSAAVVGQFCSGAMELKNLFNPPAANHRLLIQVQQFACSNSTAMTALNLTQFLNEYYITATSLNMSQLVRDVMSIFQLPAGGSGTLVSQIMGIFGDPSWANSLKLNATQAPSASLAMLSRILDQSPFGPTERSALLFGTHFLLLQVEALKMKTTLQQEFTKFVLTDSRVAAWVSSAAAAFPGTLVQQSLLTVPTHVYMFAYTQGLSSSAEVKRHLCDSQSLAQMVDPDTRAILIGNGSATADAAKAAQLFCNNSDVFIALCDMFKAKQDAVMARGVQLSKLTNFSALPDIADGFAEWTKLAAEQQLLQWNGTWTQQAIAQLSARVNATCTSCGTVISQCISGLELQGVVINLVAAYHMVDVANPPVFWWWRLPVETVVANMHSQTAGMLVANIWASSARRDALMRAIKTPEGATVVGLSLQLGLQMMRSPPPASAMLVQQPKLPMCNGSYLTDYLPVVANYPAGAKLNSSLCGLFAVSPDLHAVWELTVKSWASMIASNSNGSAHESLTRALLMNMNQQQLFQYAVSHAQQQSTLNFWLPTTQMQLLSLAYELFYNAATANATDPVVTQTLLETNRQLNLNYRINEIIWQFLTDLNNTRDLQQAVLSSPELSELMSSLTPAVKDLMRAALAGSLTISVPPAGSANATSICVGFEPASLFGAVGGLPTVRRFSSAFCAAYRAMPGRATAKFGPLMQLFEPAGRAALSVARFNVTADWMLNSEISQLISDLSKLQIVELLPASINATDISSFANQFVADFNTLLSSNLTSLLDTFGQVLMKQLQSSPLIGPQVQQYVNSATQLYDQLIGLLKASNYSATGLVSGTELSNLVALFNQAPGLLPTVLKTVFDAQANPSGAAAAWTPVLADPSLLCSNLTVFQRLLHTPDTVDSAVLQGDLCRAVGFNSTALLAQVFQRLPAIKLLVDQLNCLTTGCVPDSGNATSAAEFFAAMQAATAEFQALVTKFNPGGIRLEIFNSSYMAMLLGPELQRFVALGSSSLDAQLPAYLKNYGNLIVNLMSSMNMSMDSNMEVVMKLLQWHQALLDIIIGGPARLEAMLNQTADGQRLWRLLINLPALTQVVTHTSTQYPARIAAMQTALTASFNATALAGAPSVMHSICKLNLSDFLVVPPGVSFDPQAFQEDFCSLNLTNPATLPPPLNTLFSMTGTVGLKPESLMKAMYSMSSGNWSTATQLWMPFLQQWSAAITSTVSATPSVQMAFYQLDSVLANLPPSVLQPVNGVMSIVNYLLDFSMASVNHLLTTNSSSVADGLYQLPETQKLLQLVSENFTDILVAAASNQRPIQYLLTLNETDAFMYLCLSQNASLMAALGMNNFSFVSPPGVCVGCLVKKLCTVNIAALLQETNEFGTSLAGKWGSASKMSFVVLGDKAMQLQALVMQLAAKSSVAIPGMFQSANWNPALMLLAPKVANGAAILDSTQELLFTVYLSIKDPKAQAAFATLLSDVLGQWAPRLESFIATKNLYAMFKGLPILDALYNITAADGGTATLRVVLMASAYSPKKVAELILNPTAAADAFGKLCNGSLDLASLLVMDATEDTRSVQQALCSVFSDVENVNALTTRLVQQLGLSSLFGAPGSVGNASSTTNITAVQAQAQMFFQKLQALTTTSSAGLLPQLNLAVYSELITYVTNGRPADQQMVLEYYTTLYTLLKTYLPAADFLRVQDVIASSMSFLKALLEYTGAAIEGPGSLELSNLVANISSAQTVLDQLLKPHNLTGLQVVPGKLAQLYSLVMSNASILCSMDPNEYFVLPATLDAKALQDGLCRLSSNFQMEIMGNMDLMKLMQAVSSLAMPNKTVDFNLVWQFYGTLINQTALLARPRNVTYRGVLVSDLLQMTPPDLQKLLPDIITISGQLNLIFGVAETVATSLDSMISKDPVAATILKITHAALSTVQSILKSWAQAGELNLSVVFRNATLWTELFTNTTVGVGDISALVNVTLRVDKLAILLSKPMDIPSTICNSTNGFSTYFAIGAAVPALDKVFYYIFCDQAAQNRLRIEFLDQMGISAILEASATSGNGTSVSLKDAVAQVRQLVNQVGLVIQRPLVFNTNGTVIDSLIKLLGSDVIAQLGKLLQNQFAQPTAALNFLPPVLEAAYSLFKSSMPKETAQLDLGIAVAYEIIARTNAEVTNMLGKAITLETLLRPDNVLSPLLKSLDATDANTLTLLVRATLNNSEFNRWLAMGFTNALCKEDLNRLFVSTVPMNLSALQSSICTLANSSALMSALGSMFNDKNSLFEMLTTMTVRQSVSVTNMYTMILQLSGSLQGLGSVNSTALDAKILSMISSLQAGSAGLVANYKAYLTGSLSAMGQLTLGTGDLALLGAVAGKLEQSVGLLSAIHRMVTGQASPAAFVQILSAIVADQRLAATVVLARGAQPAVAEMCGKLNSVFPSAADAAAVNASFCQSPADAWWQAKISPAAADQIFVYLTGENATVTTLPWKTFEPTLTSVISLGELLTAAPATLSNVTIPTLLTALQQLSMQQTLGPTLAMIITQQVSPTDQAIMQRTLEISVMFMSVLLTAHRDNLTNALVQPGALNQLMLVSNSGYFRTELEVLLANPEYAMLSGGELNATLCDIDQFQTTLPYVRWSIAAQMMLSPNDTRVDTQQKSLQAYLCEGAQKDMLMLQQLEKFANLSKLIKLANSFKGMSIAKLMQELLSGNFSIAGVSQVFADPSGLLNVFTQLGQSLMMPMNSTSSGVMITSSLRQVCSSMQAYSTTLFVVNGTAVKLNEMLATLTNNTSLIEAALCDLAVVDLAGAASKLTQLIKLAATPGRPSTLDCVSFANLFTSSRIGTCWSNQTVFFQKLAGMMTDYSMFVQLANQASQLQTLIGPEAASYLASIFKSISEGVKRQVTIQSLLANSTSSLDQFAKLLDTTKELFNQIIGSTIIFNSSFIASMSDADLYNALCSPTKISQIISFPAVLSVDMGAVSRVICQQMAASPADRQRMLLLIRGATAPNFGGLDLSGWIRALTNLNNLLEQLNQLQDIRELLSNFDIRRMSEYESVILSLIRSFPGEQLQKIGYSLVKDLQGLSTDPAWASLMSDLTLFFKSLRLFDFAKPLFPIKLQVKDFVDDPSAVRQYLQRQGFPAEVSDLILSSYLSTEQLFNFSLKLSLPEALCNAGKLQSLIDFSNVTYNVSSLVEQLCVNRTLRDVENITETILKMGNFGRFFMKQFGQQAIDSLLNSSGVTLVDLKDAIQAVQDTGNALQNAFNVLQELVGVVASFNPGSSDMGSPNGLEGISQAVCGTSGKFNFTSVYGISLSPGSTDSGRRRKRRSTHSTTYTYELGQLASNEFC</sequence>
<comment type="caution">
    <text evidence="1">The sequence shown here is derived from an EMBL/GenBank/DDBJ whole genome shotgun (WGS) entry which is preliminary data.</text>
</comment>
<name>A0A267DY96_9PLAT</name>
<dbReference type="Proteomes" id="UP000215902">
    <property type="component" value="Unassembled WGS sequence"/>
</dbReference>
<dbReference type="OrthoDB" id="6288658at2759"/>
<dbReference type="EMBL" id="NIVC01002939">
    <property type="protein sequence ID" value="PAA54280.1"/>
    <property type="molecule type" value="Genomic_DNA"/>
</dbReference>
<proteinExistence type="predicted"/>
<reference evidence="1 2" key="1">
    <citation type="submission" date="2017-06" db="EMBL/GenBank/DDBJ databases">
        <title>A platform for efficient transgenesis in Macrostomum lignano, a flatworm model organism for stem cell research.</title>
        <authorList>
            <person name="Berezikov E."/>
        </authorList>
    </citation>
    <scope>NUCLEOTIDE SEQUENCE [LARGE SCALE GENOMIC DNA]</scope>
    <source>
        <strain evidence="1">DV1</strain>
        <tissue evidence="1">Whole organism</tissue>
    </source>
</reference>
<feature type="non-terminal residue" evidence="1">
    <location>
        <position position="3734"/>
    </location>
</feature>
<protein>
    <submittedName>
        <fullName evidence="1">Uncharacterized protein</fullName>
    </submittedName>
</protein>
<evidence type="ECO:0000313" key="1">
    <source>
        <dbReference type="EMBL" id="PAA54280.1"/>
    </source>
</evidence>